<protein>
    <submittedName>
        <fullName evidence="1">CMP/hydroxymethyl CMP hydrolase</fullName>
    </submittedName>
</protein>
<reference evidence="1" key="1">
    <citation type="journal article" date="2021" name="Proc. Natl. Acad. Sci. U.S.A.">
        <title>A Catalog of Tens of Thousands of Viruses from Human Metagenomes Reveals Hidden Associations with Chronic Diseases.</title>
        <authorList>
            <person name="Tisza M.J."/>
            <person name="Buck C.B."/>
        </authorList>
    </citation>
    <scope>NUCLEOTIDE SEQUENCE</scope>
    <source>
        <strain evidence="1">CtKtV17</strain>
    </source>
</reference>
<name>A0A8S5UYK0_9VIRU</name>
<keyword evidence="1" id="KW-0378">Hydrolase</keyword>
<dbReference type="GO" id="GO:0016787">
    <property type="term" value="F:hydrolase activity"/>
    <property type="evidence" value="ECO:0007669"/>
    <property type="project" value="UniProtKB-KW"/>
</dbReference>
<organism evidence="1">
    <name type="scientific">Phage sp. ctKtV17</name>
    <dbReference type="NCBI Taxonomy" id="2825792"/>
    <lineage>
        <taxon>Viruses</taxon>
    </lineage>
</organism>
<sequence>MNMMSHIGKRLVCTAGLFSCVEWRVTEMKRVFISQPMRDKTDEEIKKERRAAIEHVKKVLGDDVEAIDSFFEGAPHDAKPLWFLGKSFQLLSGADVALFIGHWYEYRGCNLEHEAAKQYGIKVMYYDEKPKAETDGFITAGV</sequence>
<accession>A0A8S5UYK0</accession>
<dbReference type="EMBL" id="BK016166">
    <property type="protein sequence ID" value="DAF99458.1"/>
    <property type="molecule type" value="Genomic_DNA"/>
</dbReference>
<evidence type="ECO:0000313" key="1">
    <source>
        <dbReference type="EMBL" id="DAF99458.1"/>
    </source>
</evidence>
<proteinExistence type="predicted"/>